<dbReference type="GO" id="GO:0016020">
    <property type="term" value="C:membrane"/>
    <property type="evidence" value="ECO:0007669"/>
    <property type="project" value="UniProtKB-SubCell"/>
</dbReference>
<dbReference type="Gene3D" id="1.20.1250.20">
    <property type="entry name" value="MFS general substrate transporter like domains"/>
    <property type="match status" value="2"/>
</dbReference>
<gene>
    <name evidence="9" type="ORF">FN846DRAFT_951891</name>
</gene>
<keyword evidence="4 7" id="KW-1133">Transmembrane helix</keyword>
<feature type="transmembrane region" description="Helical" evidence="7">
    <location>
        <begin position="243"/>
        <end position="265"/>
    </location>
</feature>
<feature type="region of interest" description="Disordered" evidence="6">
    <location>
        <begin position="1"/>
        <end position="23"/>
    </location>
</feature>
<evidence type="ECO:0000256" key="1">
    <source>
        <dbReference type="ARBA" id="ARBA00004141"/>
    </source>
</evidence>
<evidence type="ECO:0000256" key="5">
    <source>
        <dbReference type="ARBA" id="ARBA00023136"/>
    </source>
</evidence>
<keyword evidence="3 7" id="KW-0812">Transmembrane</keyword>
<reference evidence="9 10" key="1">
    <citation type="submission" date="2019-09" db="EMBL/GenBank/DDBJ databases">
        <title>Draft genome of the ectomycorrhizal ascomycete Sphaerosporella brunnea.</title>
        <authorList>
            <consortium name="DOE Joint Genome Institute"/>
            <person name="Benucci G.M."/>
            <person name="Marozzi G."/>
            <person name="Antonielli L."/>
            <person name="Sanchez S."/>
            <person name="Marco P."/>
            <person name="Wang X."/>
            <person name="Falini L.B."/>
            <person name="Barry K."/>
            <person name="Haridas S."/>
            <person name="Lipzen A."/>
            <person name="Labutti K."/>
            <person name="Grigoriev I.V."/>
            <person name="Murat C."/>
            <person name="Martin F."/>
            <person name="Albertini E."/>
            <person name="Donnini D."/>
            <person name="Bonito G."/>
        </authorList>
    </citation>
    <scope>NUCLEOTIDE SEQUENCE [LARGE SCALE GENOMIC DNA]</scope>
    <source>
        <strain evidence="9 10">Sb_GMNB300</strain>
    </source>
</reference>
<dbReference type="GO" id="GO:0022857">
    <property type="term" value="F:transmembrane transporter activity"/>
    <property type="evidence" value="ECO:0007669"/>
    <property type="project" value="InterPro"/>
</dbReference>
<dbReference type="EMBL" id="VXIS01000104">
    <property type="protein sequence ID" value="KAA8904790.1"/>
    <property type="molecule type" value="Genomic_DNA"/>
</dbReference>
<proteinExistence type="predicted"/>
<dbReference type="Pfam" id="PF07690">
    <property type="entry name" value="MFS_1"/>
    <property type="match status" value="1"/>
</dbReference>
<protein>
    <submittedName>
        <fullName evidence="9">Major facilitator superfamily transporter</fullName>
    </submittedName>
</protein>
<evidence type="ECO:0000259" key="8">
    <source>
        <dbReference type="PROSITE" id="PS50850"/>
    </source>
</evidence>
<comment type="subcellular location">
    <subcellularLocation>
        <location evidence="1">Membrane</location>
        <topology evidence="1">Multi-pass membrane protein</topology>
    </subcellularLocation>
</comment>
<dbReference type="SUPFAM" id="SSF103473">
    <property type="entry name" value="MFS general substrate transporter"/>
    <property type="match status" value="1"/>
</dbReference>
<feature type="transmembrane region" description="Helical" evidence="7">
    <location>
        <begin position="120"/>
        <end position="139"/>
    </location>
</feature>
<feature type="transmembrane region" description="Helical" evidence="7">
    <location>
        <begin position="377"/>
        <end position="397"/>
    </location>
</feature>
<dbReference type="InterPro" id="IPR011701">
    <property type="entry name" value="MFS"/>
</dbReference>
<feature type="transmembrane region" description="Helical" evidence="7">
    <location>
        <begin position="314"/>
        <end position="333"/>
    </location>
</feature>
<feature type="transmembrane region" description="Helical" evidence="7">
    <location>
        <begin position="353"/>
        <end position="370"/>
    </location>
</feature>
<dbReference type="PANTHER" id="PTHR43791">
    <property type="entry name" value="PERMEASE-RELATED"/>
    <property type="match status" value="1"/>
</dbReference>
<evidence type="ECO:0000256" key="7">
    <source>
        <dbReference type="SAM" id="Phobius"/>
    </source>
</evidence>
<dbReference type="PROSITE" id="PS50850">
    <property type="entry name" value="MFS"/>
    <property type="match status" value="1"/>
</dbReference>
<feature type="transmembrane region" description="Helical" evidence="7">
    <location>
        <begin position="439"/>
        <end position="460"/>
    </location>
</feature>
<dbReference type="FunFam" id="1.20.1250.20:FF:000013">
    <property type="entry name" value="MFS general substrate transporter"/>
    <property type="match status" value="1"/>
</dbReference>
<dbReference type="AlphaFoldDB" id="A0A5J5EWD8"/>
<dbReference type="InterPro" id="IPR036259">
    <property type="entry name" value="MFS_trans_sf"/>
</dbReference>
<dbReference type="Proteomes" id="UP000326924">
    <property type="component" value="Unassembled WGS sequence"/>
</dbReference>
<dbReference type="InterPro" id="IPR020846">
    <property type="entry name" value="MFS_dom"/>
</dbReference>
<name>A0A5J5EWD8_9PEZI</name>
<evidence type="ECO:0000313" key="9">
    <source>
        <dbReference type="EMBL" id="KAA8904790.1"/>
    </source>
</evidence>
<comment type="caution">
    <text evidence="9">The sequence shown here is derived from an EMBL/GenBank/DDBJ whole genome shotgun (WGS) entry which is preliminary data.</text>
</comment>
<evidence type="ECO:0000256" key="3">
    <source>
        <dbReference type="ARBA" id="ARBA00022692"/>
    </source>
</evidence>
<feature type="transmembrane region" description="Helical" evidence="7">
    <location>
        <begin position="472"/>
        <end position="493"/>
    </location>
</feature>
<keyword evidence="10" id="KW-1185">Reference proteome</keyword>
<feature type="transmembrane region" description="Helical" evidence="7">
    <location>
        <begin position="151"/>
        <end position="168"/>
    </location>
</feature>
<feature type="domain" description="Major facilitator superfamily (MFS) profile" evidence="8">
    <location>
        <begin position="78"/>
        <end position="500"/>
    </location>
</feature>
<dbReference type="InParanoid" id="A0A5J5EWD8"/>
<accession>A0A5J5EWD8</accession>
<sequence length="512" mass="56585">MSAFEERDERRDSKISLDNMGDRAPTITDGAITPMSLEEGPTEMVDLSKYTAGAFGDDMFNSETPENRNLLWRQDLRIIPLSAFIYLLCYLDRSNIGNARIMNLEEGDDLETELGISDDMYILSLMLFLIAFALFEVPSNYCLKLVTPSKWIAFLMVSWGAVTTATGGVNNFQSLMATRFFLGFFEAGLFPGLVYYLTFWYRSDERSLRVALIMASSTLAGAFGGAIAYGISYMNKVGGLAAWRWLFILEGIPSCLSAIAVWKFLPDYPETSMWLSTEEARLAGQRLAYNGSKGASPPMTWKEAKETLMDWRLYFHYVIYFAVSVSFSSLSLFTPSIVDGLGYSPLQAQLMTIPPWAVSYVITVAVAFTSDRYNARALHSATCMAVGAVGFLVSGIVTPDRYVARYVCLIVACAGSFACIAPLLGWLSGNLHSTSAAGLAIALNVSFGGPGQIVGVWIYRSEEQAKGYPTGHFANVGMLLVGVICVLGLRWWYMRENAKIRKEGIEKPLWAL</sequence>
<evidence type="ECO:0000256" key="2">
    <source>
        <dbReference type="ARBA" id="ARBA00022448"/>
    </source>
</evidence>
<feature type="transmembrane region" description="Helical" evidence="7">
    <location>
        <begin position="210"/>
        <end position="231"/>
    </location>
</feature>
<feature type="transmembrane region" description="Helical" evidence="7">
    <location>
        <begin position="403"/>
        <end position="427"/>
    </location>
</feature>
<dbReference type="PANTHER" id="PTHR43791:SF49">
    <property type="entry name" value="TRANSPORTER, PUTATIVE (AFU_ORTHOLOGUE AFUA_4G04250)-RELATED"/>
    <property type="match status" value="1"/>
</dbReference>
<evidence type="ECO:0000256" key="6">
    <source>
        <dbReference type="SAM" id="MobiDB-lite"/>
    </source>
</evidence>
<dbReference type="FunFam" id="1.20.1250.20:FF:000057">
    <property type="entry name" value="MFS general substrate transporter"/>
    <property type="match status" value="1"/>
</dbReference>
<keyword evidence="2" id="KW-0813">Transport</keyword>
<feature type="compositionally biased region" description="Basic and acidic residues" evidence="6">
    <location>
        <begin position="1"/>
        <end position="15"/>
    </location>
</feature>
<feature type="transmembrane region" description="Helical" evidence="7">
    <location>
        <begin position="180"/>
        <end position="198"/>
    </location>
</feature>
<evidence type="ECO:0000313" key="10">
    <source>
        <dbReference type="Proteomes" id="UP000326924"/>
    </source>
</evidence>
<keyword evidence="5 7" id="KW-0472">Membrane</keyword>
<evidence type="ECO:0000256" key="4">
    <source>
        <dbReference type="ARBA" id="ARBA00022989"/>
    </source>
</evidence>
<dbReference type="OrthoDB" id="3639251at2759"/>
<organism evidence="9 10">
    <name type="scientific">Sphaerosporella brunnea</name>
    <dbReference type="NCBI Taxonomy" id="1250544"/>
    <lineage>
        <taxon>Eukaryota</taxon>
        <taxon>Fungi</taxon>
        <taxon>Dikarya</taxon>
        <taxon>Ascomycota</taxon>
        <taxon>Pezizomycotina</taxon>
        <taxon>Pezizomycetes</taxon>
        <taxon>Pezizales</taxon>
        <taxon>Pyronemataceae</taxon>
        <taxon>Sphaerosporella</taxon>
    </lineage>
</organism>